<keyword evidence="8 12" id="KW-0238">DNA-binding</keyword>
<accession>A0A0K8SQ74</accession>
<evidence type="ECO:0000256" key="11">
    <source>
        <dbReference type="ARBA" id="ARBA00023306"/>
    </source>
</evidence>
<feature type="domain" description="THAP-type" evidence="14">
    <location>
        <begin position="1"/>
        <end position="86"/>
    </location>
</feature>
<evidence type="ECO:0000256" key="1">
    <source>
        <dbReference type="ARBA" id="ARBA00004642"/>
    </source>
</evidence>
<dbReference type="GO" id="GO:0043565">
    <property type="term" value="F:sequence-specific DNA binding"/>
    <property type="evidence" value="ECO:0007669"/>
    <property type="project" value="InterPro"/>
</dbReference>
<comment type="similarity">
    <text evidence="2">Belongs to the THAP1 family.</text>
</comment>
<keyword evidence="3" id="KW-0479">Metal-binding</keyword>
<dbReference type="InterPro" id="IPR026516">
    <property type="entry name" value="THAP1/10"/>
</dbReference>
<keyword evidence="4 12" id="KW-0863">Zinc-finger</keyword>
<dbReference type="GO" id="GO:0008270">
    <property type="term" value="F:zinc ion binding"/>
    <property type="evidence" value="ECO:0007669"/>
    <property type="project" value="UniProtKB-KW"/>
</dbReference>
<dbReference type="EMBL" id="GBRD01010408">
    <property type="protein sequence ID" value="JAG55416.1"/>
    <property type="molecule type" value="Transcribed_RNA"/>
</dbReference>
<evidence type="ECO:0000256" key="8">
    <source>
        <dbReference type="ARBA" id="ARBA00023125"/>
    </source>
</evidence>
<feature type="compositionally biased region" description="Acidic residues" evidence="13">
    <location>
        <begin position="203"/>
        <end position="215"/>
    </location>
</feature>
<keyword evidence="10" id="KW-0539">Nucleus</keyword>
<evidence type="ECO:0000259" key="14">
    <source>
        <dbReference type="PROSITE" id="PS50950"/>
    </source>
</evidence>
<dbReference type="PANTHER" id="PTHR46600:SF1">
    <property type="entry name" value="THAP DOMAIN-CONTAINING PROTEIN 1"/>
    <property type="match status" value="1"/>
</dbReference>
<dbReference type="AlphaFoldDB" id="A0A0K8SQ74"/>
<keyword evidence="9" id="KW-0804">Transcription</keyword>
<dbReference type="InterPro" id="IPR006612">
    <property type="entry name" value="THAP_Znf"/>
</dbReference>
<name>A0A0K8SQ74_LYGHE</name>
<feature type="compositionally biased region" description="Basic and acidic residues" evidence="13">
    <location>
        <begin position="191"/>
        <end position="201"/>
    </location>
</feature>
<evidence type="ECO:0000256" key="4">
    <source>
        <dbReference type="ARBA" id="ARBA00022771"/>
    </source>
</evidence>
<feature type="compositionally biased region" description="Low complexity" evidence="13">
    <location>
        <begin position="159"/>
        <end position="175"/>
    </location>
</feature>
<evidence type="ECO:0000256" key="3">
    <source>
        <dbReference type="ARBA" id="ARBA00022723"/>
    </source>
</evidence>
<evidence type="ECO:0000256" key="6">
    <source>
        <dbReference type="ARBA" id="ARBA00023015"/>
    </source>
</evidence>
<evidence type="ECO:0000256" key="9">
    <source>
        <dbReference type="ARBA" id="ARBA00023163"/>
    </source>
</evidence>
<organism evidence="15">
    <name type="scientific">Lygus hesperus</name>
    <name type="common">Western plant bug</name>
    <dbReference type="NCBI Taxonomy" id="30085"/>
    <lineage>
        <taxon>Eukaryota</taxon>
        <taxon>Metazoa</taxon>
        <taxon>Ecdysozoa</taxon>
        <taxon>Arthropoda</taxon>
        <taxon>Hexapoda</taxon>
        <taxon>Insecta</taxon>
        <taxon>Pterygota</taxon>
        <taxon>Neoptera</taxon>
        <taxon>Paraneoptera</taxon>
        <taxon>Hemiptera</taxon>
        <taxon>Heteroptera</taxon>
        <taxon>Panheteroptera</taxon>
        <taxon>Cimicomorpha</taxon>
        <taxon>Miridae</taxon>
        <taxon>Mirini</taxon>
        <taxon>Lygus</taxon>
    </lineage>
</organism>
<dbReference type="Gene3D" id="6.20.210.20">
    <property type="entry name" value="THAP domain"/>
    <property type="match status" value="1"/>
</dbReference>
<dbReference type="SMART" id="SM00692">
    <property type="entry name" value="DM3"/>
    <property type="match status" value="1"/>
</dbReference>
<dbReference type="PROSITE" id="PS50950">
    <property type="entry name" value="ZF_THAP"/>
    <property type="match status" value="1"/>
</dbReference>
<keyword evidence="6" id="KW-0805">Transcription regulation</keyword>
<dbReference type="SUPFAM" id="SSF57716">
    <property type="entry name" value="Glucocorticoid receptor-like (DNA-binding domain)"/>
    <property type="match status" value="1"/>
</dbReference>
<dbReference type="InterPro" id="IPR038441">
    <property type="entry name" value="THAP_Znf_sf"/>
</dbReference>
<evidence type="ECO:0000256" key="2">
    <source>
        <dbReference type="ARBA" id="ARBA00006177"/>
    </source>
</evidence>
<dbReference type="SMART" id="SM00980">
    <property type="entry name" value="THAP"/>
    <property type="match status" value="1"/>
</dbReference>
<dbReference type="GO" id="GO:0005654">
    <property type="term" value="C:nucleoplasm"/>
    <property type="evidence" value="ECO:0007669"/>
    <property type="project" value="UniProtKB-SubCell"/>
</dbReference>
<dbReference type="Pfam" id="PF05485">
    <property type="entry name" value="THAP"/>
    <property type="match status" value="1"/>
</dbReference>
<feature type="region of interest" description="Disordered" evidence="13">
    <location>
        <begin position="96"/>
        <end position="116"/>
    </location>
</feature>
<sequence>MVYCVAFGCKNFRRKHRQKNETEKKVSFFKFPRDPVMNELWVQLLRRPNWRPTANSRLCSEHFAKDQISHYPSGLYLKNGAVPSIFPFHKVRPTKSRRRKKEIIEDSSPDTTNPETDGFLVVEVIQLGNAEVGNLPRNEATRIENTKRENPLLAKMRAALAKAQEQSSHESFSSSNVKIEEEESTEMELEEPPKTVDHSAEEPVSDAEVESDSSSDVEITRYKEADYAISIDEAETSSQDAESITQEDESITHEDESINHETESNKHVQAEFYYSESEPEIISHGEAETMLSQCIEWFEQQPEADSTQIALLRKIRDMAAKKARGERESEQI</sequence>
<protein>
    <recommendedName>
        <fullName evidence="14">THAP-type domain-containing protein</fullName>
    </recommendedName>
</protein>
<keyword evidence="5" id="KW-0862">Zinc</keyword>
<dbReference type="PANTHER" id="PTHR46600">
    <property type="entry name" value="THAP DOMAIN-CONTAINING"/>
    <property type="match status" value="1"/>
</dbReference>
<keyword evidence="7" id="KW-0175">Coiled coil</keyword>
<proteinExistence type="inferred from homology"/>
<evidence type="ECO:0000256" key="10">
    <source>
        <dbReference type="ARBA" id="ARBA00023242"/>
    </source>
</evidence>
<reference evidence="15" key="1">
    <citation type="submission" date="2014-09" db="EMBL/GenBank/DDBJ databases">
        <authorList>
            <person name="Magalhaes I.L.F."/>
            <person name="Oliveira U."/>
            <person name="Santos F.R."/>
            <person name="Vidigal T.H.D.A."/>
            <person name="Brescovit A.D."/>
            <person name="Santos A.J."/>
        </authorList>
    </citation>
    <scope>NUCLEOTIDE SEQUENCE</scope>
</reference>
<evidence type="ECO:0000256" key="5">
    <source>
        <dbReference type="ARBA" id="ARBA00022833"/>
    </source>
</evidence>
<feature type="compositionally biased region" description="Acidic residues" evidence="13">
    <location>
        <begin position="180"/>
        <end position="190"/>
    </location>
</feature>
<evidence type="ECO:0000256" key="13">
    <source>
        <dbReference type="SAM" id="MobiDB-lite"/>
    </source>
</evidence>
<comment type="subcellular location">
    <subcellularLocation>
        <location evidence="1">Nucleus</location>
        <location evidence="1">Nucleoplasm</location>
    </subcellularLocation>
</comment>
<evidence type="ECO:0000256" key="7">
    <source>
        <dbReference type="ARBA" id="ARBA00023054"/>
    </source>
</evidence>
<evidence type="ECO:0000256" key="12">
    <source>
        <dbReference type="PROSITE-ProRule" id="PRU00309"/>
    </source>
</evidence>
<evidence type="ECO:0000313" key="15">
    <source>
        <dbReference type="EMBL" id="JAG55416.1"/>
    </source>
</evidence>
<feature type="compositionally biased region" description="Basic and acidic residues" evidence="13">
    <location>
        <begin position="250"/>
        <end position="266"/>
    </location>
</feature>
<keyword evidence="11" id="KW-0131">Cell cycle</keyword>
<feature type="region of interest" description="Disordered" evidence="13">
    <location>
        <begin position="159"/>
        <end position="266"/>
    </location>
</feature>